<evidence type="ECO:0000256" key="1">
    <source>
        <dbReference type="SAM" id="MobiDB-lite"/>
    </source>
</evidence>
<evidence type="ECO:0000313" key="3">
    <source>
        <dbReference type="Proteomes" id="UP000553632"/>
    </source>
</evidence>
<dbReference type="AlphaFoldDB" id="A0A7J6QPT5"/>
<name>A0A7J6QPT5_PEROL</name>
<dbReference type="Proteomes" id="UP000553632">
    <property type="component" value="Unassembled WGS sequence"/>
</dbReference>
<comment type="caution">
    <text evidence="2">The sequence shown here is derived from an EMBL/GenBank/DDBJ whole genome shotgun (WGS) entry which is preliminary data.</text>
</comment>
<protein>
    <submittedName>
        <fullName evidence="2">Uncharacterized protein</fullName>
    </submittedName>
</protein>
<feature type="region of interest" description="Disordered" evidence="1">
    <location>
        <begin position="144"/>
        <end position="163"/>
    </location>
</feature>
<evidence type="ECO:0000313" key="2">
    <source>
        <dbReference type="EMBL" id="KAF4710212.1"/>
    </source>
</evidence>
<dbReference type="EMBL" id="JABANO010031458">
    <property type="protein sequence ID" value="KAF4710212.1"/>
    <property type="molecule type" value="Genomic_DNA"/>
</dbReference>
<sequence length="247" mass="26709">SSSGMSDLISPSLRLLPDAVQLTNRTAIAVHLCILENGYCPEEPHVSRKESGEILLSVVPVNWLQEGVQVFTSRYRRRGGIGREVEVKMVPTGSGGVSVHACKIGVGDEKEIVSGVEVDSVRMDSLDTLRTRVDEMLAKFDPPAPVSVETTREGAGQEYPDRRMDQEDENPLLISTSPPNIIRDPTTGTGGAGGLLVGPRDPLFNRGVPQNGPGGLQPRWDPMGPAGFDGEPDYDHEVPPRFNRPPP</sequence>
<proteinExistence type="predicted"/>
<feature type="region of interest" description="Disordered" evidence="1">
    <location>
        <begin position="170"/>
        <end position="247"/>
    </location>
</feature>
<reference evidence="2 3" key="1">
    <citation type="submission" date="2020-04" db="EMBL/GenBank/DDBJ databases">
        <title>Perkinsus olseni comparative genomics.</title>
        <authorList>
            <person name="Bogema D.R."/>
        </authorList>
    </citation>
    <scope>NUCLEOTIDE SEQUENCE [LARGE SCALE GENOMIC DNA]</scope>
    <source>
        <strain evidence="2 3">ATCC PRA-207</strain>
    </source>
</reference>
<keyword evidence="3" id="KW-1185">Reference proteome</keyword>
<feature type="non-terminal residue" evidence="2">
    <location>
        <position position="247"/>
    </location>
</feature>
<accession>A0A7J6QPT5</accession>
<organism evidence="2 3">
    <name type="scientific">Perkinsus olseni</name>
    <name type="common">Perkinsus atlanticus</name>
    <dbReference type="NCBI Taxonomy" id="32597"/>
    <lineage>
        <taxon>Eukaryota</taxon>
        <taxon>Sar</taxon>
        <taxon>Alveolata</taxon>
        <taxon>Perkinsozoa</taxon>
        <taxon>Perkinsea</taxon>
        <taxon>Perkinsida</taxon>
        <taxon>Perkinsidae</taxon>
        <taxon>Perkinsus</taxon>
    </lineage>
</organism>
<feature type="non-terminal residue" evidence="2">
    <location>
        <position position="1"/>
    </location>
</feature>
<gene>
    <name evidence="2" type="ORF">FOZ63_008028</name>
</gene>
<dbReference type="OMA" id="CILENGY"/>